<feature type="region of interest" description="Disordered" evidence="1">
    <location>
        <begin position="22"/>
        <end position="44"/>
    </location>
</feature>
<dbReference type="KEGG" id="egl:EGR_04933"/>
<accession>W6UGV6</accession>
<name>W6UGV6_ECHGR</name>
<proteinExistence type="predicted"/>
<evidence type="ECO:0000256" key="1">
    <source>
        <dbReference type="SAM" id="MobiDB-lite"/>
    </source>
</evidence>
<dbReference type="RefSeq" id="XP_024351419.1">
    <property type="nucleotide sequence ID" value="XM_024494182.1"/>
</dbReference>
<keyword evidence="3" id="KW-1185">Reference proteome</keyword>
<organism evidence="2 3">
    <name type="scientific">Echinococcus granulosus</name>
    <name type="common">Hydatid tapeworm</name>
    <dbReference type="NCBI Taxonomy" id="6210"/>
    <lineage>
        <taxon>Eukaryota</taxon>
        <taxon>Metazoa</taxon>
        <taxon>Spiralia</taxon>
        <taxon>Lophotrochozoa</taxon>
        <taxon>Platyhelminthes</taxon>
        <taxon>Cestoda</taxon>
        <taxon>Eucestoda</taxon>
        <taxon>Cyclophyllidea</taxon>
        <taxon>Taeniidae</taxon>
        <taxon>Echinococcus</taxon>
        <taxon>Echinococcus granulosus group</taxon>
    </lineage>
</organism>
<dbReference type="CTD" id="36340648"/>
<dbReference type="AlphaFoldDB" id="W6UGV6"/>
<evidence type="ECO:0000313" key="3">
    <source>
        <dbReference type="Proteomes" id="UP000019149"/>
    </source>
</evidence>
<sequence length="121" mass="13996">MNDFPNDLIKNLPLKSSTRVPSNLLKKDSSKDGIPSLDDTCRTSKQSGTETLSVFNFGKSIFTNDSKLMNVQSKLSLEFVDEKHENLLTLSSPFIWYIFHSSLFLFHHFHRKENSLQNWPF</sequence>
<protein>
    <submittedName>
        <fullName evidence="2">Uncharacterized protein</fullName>
    </submittedName>
</protein>
<dbReference type="GeneID" id="36340648"/>
<gene>
    <name evidence="2" type="ORF">EGR_04933</name>
</gene>
<dbReference type="Proteomes" id="UP000019149">
    <property type="component" value="Unassembled WGS sequence"/>
</dbReference>
<evidence type="ECO:0000313" key="2">
    <source>
        <dbReference type="EMBL" id="EUB60223.1"/>
    </source>
</evidence>
<dbReference type="EMBL" id="APAU02000033">
    <property type="protein sequence ID" value="EUB60223.1"/>
    <property type="molecule type" value="Genomic_DNA"/>
</dbReference>
<comment type="caution">
    <text evidence="2">The sequence shown here is derived from an EMBL/GenBank/DDBJ whole genome shotgun (WGS) entry which is preliminary data.</text>
</comment>
<reference evidence="2 3" key="1">
    <citation type="journal article" date="2013" name="Nat. Genet.">
        <title>The genome of the hydatid tapeworm Echinococcus granulosus.</title>
        <authorList>
            <person name="Zheng H."/>
            <person name="Zhang W."/>
            <person name="Zhang L."/>
            <person name="Zhang Z."/>
            <person name="Li J."/>
            <person name="Lu G."/>
            <person name="Zhu Y."/>
            <person name="Wang Y."/>
            <person name="Huang Y."/>
            <person name="Liu J."/>
            <person name="Kang H."/>
            <person name="Chen J."/>
            <person name="Wang L."/>
            <person name="Chen A."/>
            <person name="Yu S."/>
            <person name="Gao Z."/>
            <person name="Jin L."/>
            <person name="Gu W."/>
            <person name="Wang Z."/>
            <person name="Zhao L."/>
            <person name="Shi B."/>
            <person name="Wen H."/>
            <person name="Lin R."/>
            <person name="Jones M.K."/>
            <person name="Brejova B."/>
            <person name="Vinar T."/>
            <person name="Zhao G."/>
            <person name="McManus D.P."/>
            <person name="Chen Z."/>
            <person name="Zhou Y."/>
            <person name="Wang S."/>
        </authorList>
    </citation>
    <scope>NUCLEOTIDE SEQUENCE [LARGE SCALE GENOMIC DNA]</scope>
</reference>